<comment type="caution">
    <text evidence="8">The sequence shown here is derived from an EMBL/GenBank/DDBJ whole genome shotgun (WGS) entry which is preliminary data.</text>
</comment>
<organism evidence="8 9">
    <name type="scientific">Candidatus Magasanikbacteria bacterium RIFCSPHIGHO2_02_FULL_41_13</name>
    <dbReference type="NCBI Taxonomy" id="1798676"/>
    <lineage>
        <taxon>Bacteria</taxon>
        <taxon>Candidatus Magasanikiibacteriota</taxon>
    </lineage>
</organism>
<dbReference type="GO" id="GO:0005886">
    <property type="term" value="C:plasma membrane"/>
    <property type="evidence" value="ECO:0007669"/>
    <property type="project" value="UniProtKB-SubCell"/>
</dbReference>
<feature type="transmembrane region" description="Helical" evidence="6">
    <location>
        <begin position="142"/>
        <end position="162"/>
    </location>
</feature>
<evidence type="ECO:0000256" key="2">
    <source>
        <dbReference type="ARBA" id="ARBA00022475"/>
    </source>
</evidence>
<evidence type="ECO:0000313" key="9">
    <source>
        <dbReference type="Proteomes" id="UP000178742"/>
    </source>
</evidence>
<keyword evidence="4 6" id="KW-1133">Transmembrane helix</keyword>
<reference evidence="8 9" key="1">
    <citation type="journal article" date="2016" name="Nat. Commun.">
        <title>Thousands of microbial genomes shed light on interconnected biogeochemical processes in an aquifer system.</title>
        <authorList>
            <person name="Anantharaman K."/>
            <person name="Brown C.T."/>
            <person name="Hug L.A."/>
            <person name="Sharon I."/>
            <person name="Castelle C.J."/>
            <person name="Probst A.J."/>
            <person name="Thomas B.C."/>
            <person name="Singh A."/>
            <person name="Wilkins M.J."/>
            <person name="Karaoz U."/>
            <person name="Brodie E.L."/>
            <person name="Williams K.H."/>
            <person name="Hubbard S.S."/>
            <person name="Banfield J.F."/>
        </authorList>
    </citation>
    <scope>NUCLEOTIDE SEQUENCE [LARGE SCALE GENOMIC DNA]</scope>
</reference>
<keyword evidence="3 6" id="KW-0812">Transmembrane</keyword>
<evidence type="ECO:0000256" key="5">
    <source>
        <dbReference type="ARBA" id="ARBA00023136"/>
    </source>
</evidence>
<keyword evidence="5 6" id="KW-0472">Membrane</keyword>
<protein>
    <recommendedName>
        <fullName evidence="7">VTT domain-containing protein</fullName>
    </recommendedName>
</protein>
<dbReference type="InterPro" id="IPR051311">
    <property type="entry name" value="DedA_domain"/>
</dbReference>
<dbReference type="Proteomes" id="UP000178742">
    <property type="component" value="Unassembled WGS sequence"/>
</dbReference>
<feature type="transmembrane region" description="Helical" evidence="6">
    <location>
        <begin position="174"/>
        <end position="195"/>
    </location>
</feature>
<feature type="transmembrane region" description="Helical" evidence="6">
    <location>
        <begin position="12"/>
        <end position="34"/>
    </location>
</feature>
<dbReference type="InterPro" id="IPR032816">
    <property type="entry name" value="VTT_dom"/>
</dbReference>
<evidence type="ECO:0000256" key="4">
    <source>
        <dbReference type="ARBA" id="ARBA00022989"/>
    </source>
</evidence>
<accession>A0A1F6M6X0</accession>
<keyword evidence="2" id="KW-1003">Cell membrane</keyword>
<sequence length="202" mass="22513">MSITALIIEKVVAFISIGGYPSLLALMAMESMILPLPSEAVMPFAGFLISEGKMSFSLVIIFSTIGSIVGSTISYYIGKYGGNPLLKRYGKYVLLNEEHLMKTESFFAKYGGRAVFLGRLIPVVRHFISIPAGMAKMKMPSFLLYTTIGAALWNGFLAYVGFLLKNNWDHLERYAKIMDIIVVLGIILLIIYFFVKRKSSQK</sequence>
<dbReference type="PANTHER" id="PTHR42709:SF6">
    <property type="entry name" value="UNDECAPRENYL PHOSPHATE TRANSPORTER A"/>
    <property type="match status" value="1"/>
</dbReference>
<comment type="subcellular location">
    <subcellularLocation>
        <location evidence="1">Cell membrane</location>
        <topology evidence="1">Multi-pass membrane protein</topology>
    </subcellularLocation>
</comment>
<dbReference type="PANTHER" id="PTHR42709">
    <property type="entry name" value="ALKALINE PHOSPHATASE LIKE PROTEIN"/>
    <property type="match status" value="1"/>
</dbReference>
<feature type="transmembrane region" description="Helical" evidence="6">
    <location>
        <begin position="54"/>
        <end position="78"/>
    </location>
</feature>
<evidence type="ECO:0000313" key="8">
    <source>
        <dbReference type="EMBL" id="OGH67402.1"/>
    </source>
</evidence>
<name>A0A1F6M6X0_9BACT</name>
<evidence type="ECO:0000259" key="7">
    <source>
        <dbReference type="Pfam" id="PF09335"/>
    </source>
</evidence>
<proteinExistence type="predicted"/>
<evidence type="ECO:0000256" key="3">
    <source>
        <dbReference type="ARBA" id="ARBA00022692"/>
    </source>
</evidence>
<dbReference type="EMBL" id="MFPX01000001">
    <property type="protein sequence ID" value="OGH67402.1"/>
    <property type="molecule type" value="Genomic_DNA"/>
</dbReference>
<dbReference type="AlphaFoldDB" id="A0A1F6M6X0"/>
<dbReference type="Pfam" id="PF09335">
    <property type="entry name" value="VTT_dom"/>
    <property type="match status" value="1"/>
</dbReference>
<feature type="domain" description="VTT" evidence="7">
    <location>
        <begin position="36"/>
        <end position="161"/>
    </location>
</feature>
<dbReference type="STRING" id="1798676.A3B90_03060"/>
<evidence type="ECO:0000256" key="1">
    <source>
        <dbReference type="ARBA" id="ARBA00004651"/>
    </source>
</evidence>
<evidence type="ECO:0000256" key="6">
    <source>
        <dbReference type="SAM" id="Phobius"/>
    </source>
</evidence>
<gene>
    <name evidence="8" type="ORF">A3B90_03060</name>
</gene>